<dbReference type="EMBL" id="MVBN01000001">
    <property type="protein sequence ID" value="OOK83947.1"/>
    <property type="molecule type" value="Genomic_DNA"/>
</dbReference>
<sequence>MAVHVHAVTWLRTPTRRAGMSRHNTRGAVVGTPAGATNTLRVGSVRLGRECEI</sequence>
<accession>A0A1V3XXE6</accession>
<feature type="region of interest" description="Disordered" evidence="1">
    <location>
        <begin position="16"/>
        <end position="35"/>
    </location>
</feature>
<name>A0A1V3XXE6_MYCKA</name>
<evidence type="ECO:0000256" key="1">
    <source>
        <dbReference type="SAM" id="MobiDB-lite"/>
    </source>
</evidence>
<dbReference type="Proteomes" id="UP000188532">
    <property type="component" value="Unassembled WGS sequence"/>
</dbReference>
<comment type="caution">
    <text evidence="2">The sequence shown here is derived from an EMBL/GenBank/DDBJ whole genome shotgun (WGS) entry which is preliminary data.</text>
</comment>
<evidence type="ECO:0000313" key="3">
    <source>
        <dbReference type="Proteomes" id="UP000188532"/>
    </source>
</evidence>
<organism evidence="2 3">
    <name type="scientific">Mycobacterium kansasii</name>
    <dbReference type="NCBI Taxonomy" id="1768"/>
    <lineage>
        <taxon>Bacteria</taxon>
        <taxon>Bacillati</taxon>
        <taxon>Actinomycetota</taxon>
        <taxon>Actinomycetes</taxon>
        <taxon>Mycobacteriales</taxon>
        <taxon>Mycobacteriaceae</taxon>
        <taxon>Mycobacterium</taxon>
    </lineage>
</organism>
<dbReference type="AlphaFoldDB" id="A0A1V3XXE6"/>
<evidence type="ECO:0000313" key="2">
    <source>
        <dbReference type="EMBL" id="OOK83947.1"/>
    </source>
</evidence>
<protein>
    <submittedName>
        <fullName evidence="2">Uncharacterized protein</fullName>
    </submittedName>
</protein>
<gene>
    <name evidence="2" type="ORF">BZL29_1222</name>
</gene>
<proteinExistence type="predicted"/>
<reference evidence="2 3" key="1">
    <citation type="submission" date="2017-02" db="EMBL/GenBank/DDBJ databases">
        <title>Complete genome sequences of Mycobacterium kansasii strains isolated from rhesus macaques.</title>
        <authorList>
            <person name="Panda A."/>
            <person name="Nagaraj S."/>
            <person name="Zhao X."/>
            <person name="Tettelin H."/>
            <person name="Detolla L.J."/>
        </authorList>
    </citation>
    <scope>NUCLEOTIDE SEQUENCE [LARGE SCALE GENOMIC DNA]</scope>
    <source>
        <strain evidence="2 3">11-3469</strain>
    </source>
</reference>